<feature type="domain" description="NADP-dependent oxidoreductase" evidence="1">
    <location>
        <begin position="18"/>
        <end position="317"/>
    </location>
</feature>
<reference evidence="2 3" key="1">
    <citation type="submission" date="2014-12" db="EMBL/GenBank/DDBJ databases">
        <title>16Stimator: statistical estimation of ribosomal gene copy numbers from draft genome assemblies.</title>
        <authorList>
            <person name="Perisin M.A."/>
            <person name="Vetter M."/>
            <person name="Gilbert J.A."/>
            <person name="Bergelson J."/>
        </authorList>
    </citation>
    <scope>NUCLEOTIDE SEQUENCE [LARGE SCALE GENOMIC DNA]</scope>
    <source>
        <strain evidence="2 3">MEDvA23</strain>
    </source>
</reference>
<proteinExistence type="predicted"/>
<evidence type="ECO:0000313" key="2">
    <source>
        <dbReference type="EMBL" id="KIQ22549.1"/>
    </source>
</evidence>
<dbReference type="SUPFAM" id="SSF51430">
    <property type="entry name" value="NAD(P)-linked oxidoreductase"/>
    <property type="match status" value="1"/>
</dbReference>
<dbReference type="Pfam" id="PF00248">
    <property type="entry name" value="Aldo_ket_red"/>
    <property type="match status" value="1"/>
</dbReference>
<comment type="caution">
    <text evidence="2">The sequence shown here is derived from an EMBL/GenBank/DDBJ whole genome shotgun (WGS) entry which is preliminary data.</text>
</comment>
<evidence type="ECO:0000259" key="1">
    <source>
        <dbReference type="Pfam" id="PF00248"/>
    </source>
</evidence>
<organism evidence="2 3">
    <name type="scientific">Variovorax paradoxus</name>
    <dbReference type="NCBI Taxonomy" id="34073"/>
    <lineage>
        <taxon>Bacteria</taxon>
        <taxon>Pseudomonadati</taxon>
        <taxon>Pseudomonadota</taxon>
        <taxon>Betaproteobacteria</taxon>
        <taxon>Burkholderiales</taxon>
        <taxon>Comamonadaceae</taxon>
        <taxon>Variovorax</taxon>
    </lineage>
</organism>
<sequence>MSQLQRIDLAPNYSISRLLKGGWQLAGGHGGIDRAAAIADMAAYYQAGITTFDCADIYTGVEELIGDFRREHVARHGSESLSQLRVHTKFVPDLATLAQIDKRQVEQTIDRSLQRLGVERLDLVQFHWWDYSVARYVEVAHWLKELQRAGKIELLGGTNFDTARVRELGDAGVPLRSMQVQYSLLDQRPQPTLAPYCAASGIQLLCYGSVAGGFLSERWLGASEPREPYENRSLVKYKLVIDDFGGWELFQQLLLQLQKVAQRHDTSIATVAMRWVLQQPQVAGVIVGVRRGDHLADHLKVLSLQLDADDIATLDTVLAQRQPPSGDVYAVERDIEGRHGRVMKYDLNKEPH</sequence>
<accession>A0A0D0LVG9</accession>
<dbReference type="RefSeq" id="WP_042581834.1">
    <property type="nucleotide sequence ID" value="NZ_JXQQ01000083.1"/>
</dbReference>
<dbReference type="OrthoDB" id="9772407at2"/>
<dbReference type="Proteomes" id="UP000032067">
    <property type="component" value="Unassembled WGS sequence"/>
</dbReference>
<dbReference type="Gene3D" id="3.20.20.100">
    <property type="entry name" value="NADP-dependent oxidoreductase domain"/>
    <property type="match status" value="1"/>
</dbReference>
<evidence type="ECO:0000313" key="3">
    <source>
        <dbReference type="Proteomes" id="UP000032067"/>
    </source>
</evidence>
<protein>
    <submittedName>
        <fullName evidence="2">Aldo/keto reductase</fullName>
    </submittedName>
</protein>
<dbReference type="PANTHER" id="PTHR43147">
    <property type="entry name" value="PROTEIN TAS"/>
    <property type="match status" value="1"/>
</dbReference>
<name>A0A0D0LVG9_VARPD</name>
<dbReference type="InterPro" id="IPR023210">
    <property type="entry name" value="NADP_OxRdtase_dom"/>
</dbReference>
<dbReference type="PANTHER" id="PTHR43147:SF2">
    <property type="entry name" value="NADP-DEPENDENT OXIDOREDUCTASE DOMAIN-CONTAINING PROTEIN"/>
    <property type="match status" value="1"/>
</dbReference>
<gene>
    <name evidence="2" type="ORF">RT97_26435</name>
</gene>
<dbReference type="InterPro" id="IPR036812">
    <property type="entry name" value="NAD(P)_OxRdtase_dom_sf"/>
</dbReference>
<dbReference type="AlphaFoldDB" id="A0A0D0LVG9"/>
<dbReference type="CDD" id="cd19101">
    <property type="entry name" value="AKR_unchar"/>
    <property type="match status" value="1"/>
</dbReference>
<dbReference type="EMBL" id="JXQQ01000083">
    <property type="protein sequence ID" value="KIQ22549.1"/>
    <property type="molecule type" value="Genomic_DNA"/>
</dbReference>